<dbReference type="GO" id="GO:0000160">
    <property type="term" value="P:phosphorelay signal transduction system"/>
    <property type="evidence" value="ECO:0007669"/>
    <property type="project" value="TreeGrafter"/>
</dbReference>
<dbReference type="SUPFAM" id="SSF55874">
    <property type="entry name" value="ATPase domain of HSP90 chaperone/DNA topoisomerase II/histidine kinase"/>
    <property type="match status" value="1"/>
</dbReference>
<comment type="catalytic activity">
    <reaction evidence="1">
        <text>ATP + protein L-histidine = ADP + protein N-phospho-L-histidine.</text>
        <dbReference type="EC" id="2.7.13.3"/>
    </reaction>
</comment>
<keyword evidence="5" id="KW-0418">Kinase</keyword>
<evidence type="ECO:0000256" key="5">
    <source>
        <dbReference type="ARBA" id="ARBA00022777"/>
    </source>
</evidence>
<keyword evidence="8" id="KW-0547">Nucleotide-binding</keyword>
<dbReference type="InterPro" id="IPR036890">
    <property type="entry name" value="HATPase_C_sf"/>
</dbReference>
<dbReference type="AlphaFoldDB" id="A0A2M8M5S9"/>
<evidence type="ECO:0000313" key="8">
    <source>
        <dbReference type="EMBL" id="PJE99559.1"/>
    </source>
</evidence>
<dbReference type="GO" id="GO:0005886">
    <property type="term" value="C:plasma membrane"/>
    <property type="evidence" value="ECO:0007669"/>
    <property type="project" value="TreeGrafter"/>
</dbReference>
<keyword evidence="8" id="KW-0067">ATP-binding</keyword>
<dbReference type="Proteomes" id="UP000230407">
    <property type="component" value="Unassembled WGS sequence"/>
</dbReference>
<evidence type="ECO:0000256" key="3">
    <source>
        <dbReference type="ARBA" id="ARBA00022553"/>
    </source>
</evidence>
<evidence type="ECO:0000256" key="6">
    <source>
        <dbReference type="SAM" id="MobiDB-lite"/>
    </source>
</evidence>
<dbReference type="GO" id="GO:0004673">
    <property type="term" value="F:protein histidine kinase activity"/>
    <property type="evidence" value="ECO:0007669"/>
    <property type="project" value="UniProtKB-EC"/>
</dbReference>
<dbReference type="GO" id="GO:0005524">
    <property type="term" value="F:ATP binding"/>
    <property type="evidence" value="ECO:0007669"/>
    <property type="project" value="UniProtKB-KW"/>
</dbReference>
<evidence type="ECO:0000256" key="4">
    <source>
        <dbReference type="ARBA" id="ARBA00022679"/>
    </source>
</evidence>
<evidence type="ECO:0000259" key="7">
    <source>
        <dbReference type="Pfam" id="PF02518"/>
    </source>
</evidence>
<keyword evidence="3" id="KW-0597">Phosphoprotein</keyword>
<dbReference type="PANTHER" id="PTHR45436">
    <property type="entry name" value="SENSOR HISTIDINE KINASE YKOH"/>
    <property type="match status" value="1"/>
</dbReference>
<evidence type="ECO:0000256" key="1">
    <source>
        <dbReference type="ARBA" id="ARBA00000085"/>
    </source>
</evidence>
<dbReference type="RefSeq" id="WP_100200600.1">
    <property type="nucleotide sequence ID" value="NZ_PGGW01000011.1"/>
</dbReference>
<dbReference type="Gene3D" id="3.30.565.10">
    <property type="entry name" value="Histidine kinase-like ATPase, C-terminal domain"/>
    <property type="match status" value="1"/>
</dbReference>
<dbReference type="EMBL" id="PGGW01000011">
    <property type="protein sequence ID" value="PJE99559.1"/>
    <property type="molecule type" value="Genomic_DNA"/>
</dbReference>
<feature type="region of interest" description="Disordered" evidence="6">
    <location>
        <begin position="340"/>
        <end position="429"/>
    </location>
</feature>
<organism evidence="8 9">
    <name type="scientific">Streptomyces carminius</name>
    <dbReference type="NCBI Taxonomy" id="2665496"/>
    <lineage>
        <taxon>Bacteria</taxon>
        <taxon>Bacillati</taxon>
        <taxon>Actinomycetota</taxon>
        <taxon>Actinomycetes</taxon>
        <taxon>Kitasatosporales</taxon>
        <taxon>Streptomycetaceae</taxon>
        <taxon>Streptomyces</taxon>
    </lineage>
</organism>
<feature type="domain" description="Histidine kinase/HSP90-like ATPase" evidence="7">
    <location>
        <begin position="226"/>
        <end position="336"/>
    </location>
</feature>
<gene>
    <name evidence="8" type="ORF">CUT44_03340</name>
</gene>
<dbReference type="EC" id="2.7.13.3" evidence="2"/>
<dbReference type="InterPro" id="IPR003594">
    <property type="entry name" value="HATPase_dom"/>
</dbReference>
<keyword evidence="4" id="KW-0808">Transferase</keyword>
<keyword evidence="9" id="KW-1185">Reference proteome</keyword>
<feature type="compositionally biased region" description="Basic and acidic residues" evidence="6">
    <location>
        <begin position="343"/>
        <end position="368"/>
    </location>
</feature>
<feature type="compositionally biased region" description="Polar residues" evidence="6">
    <location>
        <begin position="419"/>
        <end position="429"/>
    </location>
</feature>
<accession>A0A2M8M5S9</accession>
<feature type="compositionally biased region" description="Low complexity" evidence="6">
    <location>
        <begin position="369"/>
        <end position="383"/>
    </location>
</feature>
<sequence>MKYEIAQAQLAVAGLVFAGVVALAVHWALAARRWRARAQERQEARDAALEEMVITALPAVRESMRRPDAAVTELPLPESLRGTVFAGRLRILAERYATDLRQVQAEAERATRGKVREESRAAIRGAVRSVVSTLVSTGADVGKVVGDALDRHPEMSRTLFDIDHAVQQLLRQAQSLAVVCGGSPGRRWPPTKLTDVVGGAVGRLRDYRRVRYQELDRVVASRFVEPLILLLATLLDNATRYSPPKSYVEVSFQEGHHGVTVVIDDAGKRMAPGQLRQAQRILAGEEPADLYKMGPHPQIGFHVVAVLAHRHRLDVCVHEGPSPYGGTRVTVFVPEAAFTTAADEARPEPEPERQPESEPERRPDREPEAAPQPAGPAQTPGGLPRRRRRQRTAAAAEADASTVIQPGRPEAAAAWWQAGRSNRTDSPVD</sequence>
<comment type="caution">
    <text evidence="8">The sequence shown here is derived from an EMBL/GenBank/DDBJ whole genome shotgun (WGS) entry which is preliminary data.</text>
</comment>
<dbReference type="Pfam" id="PF02518">
    <property type="entry name" value="HATPase_c"/>
    <property type="match status" value="1"/>
</dbReference>
<reference evidence="8 9" key="1">
    <citation type="submission" date="2017-11" db="EMBL/GenBank/DDBJ databases">
        <title>Streptomyces carmine sp. nov., a novel actinomycete isolated from Sophora alopecuroides in Xinjiang, China.</title>
        <authorList>
            <person name="Wang Y."/>
            <person name="Luo X."/>
            <person name="Wan C."/>
            <person name="Zhang L."/>
        </authorList>
    </citation>
    <scope>NUCLEOTIDE SEQUENCE [LARGE SCALE GENOMIC DNA]</scope>
    <source>
        <strain evidence="8 9">TRM SA0054</strain>
    </source>
</reference>
<evidence type="ECO:0000256" key="2">
    <source>
        <dbReference type="ARBA" id="ARBA00012438"/>
    </source>
</evidence>
<evidence type="ECO:0000313" key="9">
    <source>
        <dbReference type="Proteomes" id="UP000230407"/>
    </source>
</evidence>
<dbReference type="PANTHER" id="PTHR45436:SF5">
    <property type="entry name" value="SENSOR HISTIDINE KINASE TRCS"/>
    <property type="match status" value="1"/>
</dbReference>
<name>A0A2M8M5S9_9ACTN</name>
<protein>
    <recommendedName>
        <fullName evidence="2">histidine kinase</fullName>
        <ecNumber evidence="2">2.7.13.3</ecNumber>
    </recommendedName>
</protein>
<proteinExistence type="predicted"/>
<dbReference type="InterPro" id="IPR050428">
    <property type="entry name" value="TCS_sensor_his_kinase"/>
</dbReference>